<feature type="transmembrane region" description="Helical" evidence="7">
    <location>
        <begin position="122"/>
        <end position="143"/>
    </location>
</feature>
<feature type="transmembrane region" description="Helical" evidence="7">
    <location>
        <begin position="68"/>
        <end position="87"/>
    </location>
</feature>
<protein>
    <submittedName>
        <fullName evidence="9">MFS transporter</fullName>
    </submittedName>
</protein>
<dbReference type="InterPro" id="IPR020846">
    <property type="entry name" value="MFS_dom"/>
</dbReference>
<dbReference type="PROSITE" id="PS50850">
    <property type="entry name" value="MFS"/>
    <property type="match status" value="1"/>
</dbReference>
<evidence type="ECO:0000256" key="2">
    <source>
        <dbReference type="ARBA" id="ARBA00022475"/>
    </source>
</evidence>
<proteinExistence type="predicted"/>
<name>A0A371NW92_9MICO</name>
<sequence>MHDGGWTSPTRVTTRTSSEPHACRPAPAPLALHPRLLYAVTIAVLSCGVASFPLLAFHAQTTGLLTDAQVPLVFALAMFVDGASGLVMDRMYDSWGPRTLLAVPVAAAASAIAFAGDVALVWLGVAIWGVVNGVMDSTVKAVVTELVPSSTRPVAFGWLAFARGAGLLIAGGVLGAVYDVGSGWTIVAIVAANIAGFAGLLLTLRRTRSAA</sequence>
<evidence type="ECO:0000259" key="8">
    <source>
        <dbReference type="PROSITE" id="PS50850"/>
    </source>
</evidence>
<dbReference type="GO" id="GO:0005886">
    <property type="term" value="C:plasma membrane"/>
    <property type="evidence" value="ECO:0007669"/>
    <property type="project" value="UniProtKB-SubCell"/>
</dbReference>
<keyword evidence="4 7" id="KW-1133">Transmembrane helix</keyword>
<comment type="caution">
    <text evidence="9">The sequence shown here is derived from an EMBL/GenBank/DDBJ whole genome shotgun (WGS) entry which is preliminary data.</text>
</comment>
<dbReference type="PANTHER" id="PTHR42688">
    <property type="entry name" value="CONSERVED PROTEIN"/>
    <property type="match status" value="1"/>
</dbReference>
<comment type="subcellular location">
    <subcellularLocation>
        <location evidence="1">Cell membrane</location>
        <topology evidence="1">Multi-pass membrane protein</topology>
    </subcellularLocation>
</comment>
<gene>
    <name evidence="9" type="ORF">DY023_04450</name>
</gene>
<reference evidence="9 10" key="1">
    <citation type="submission" date="2018-08" db="EMBL/GenBank/DDBJ databases">
        <title>Isolation, diversity and antifungal activity of Actinobacteria from cow dung.</title>
        <authorList>
            <person name="Ling L."/>
        </authorList>
    </citation>
    <scope>NUCLEOTIDE SEQUENCE [LARGE SCALE GENOMIC DNA]</scope>
    <source>
        <strain evidence="9 10">NEAU-LLE</strain>
    </source>
</reference>
<feature type="compositionally biased region" description="Low complexity" evidence="6">
    <location>
        <begin position="7"/>
        <end position="17"/>
    </location>
</feature>
<dbReference type="InterPro" id="IPR052425">
    <property type="entry name" value="Uncharacterized_MFS-type"/>
</dbReference>
<evidence type="ECO:0000256" key="3">
    <source>
        <dbReference type="ARBA" id="ARBA00022692"/>
    </source>
</evidence>
<evidence type="ECO:0000256" key="7">
    <source>
        <dbReference type="SAM" id="Phobius"/>
    </source>
</evidence>
<accession>A0A371NW92</accession>
<dbReference type="InterPro" id="IPR011701">
    <property type="entry name" value="MFS"/>
</dbReference>
<dbReference type="InterPro" id="IPR036259">
    <property type="entry name" value="MFS_trans_sf"/>
</dbReference>
<keyword evidence="10" id="KW-1185">Reference proteome</keyword>
<evidence type="ECO:0000256" key="4">
    <source>
        <dbReference type="ARBA" id="ARBA00022989"/>
    </source>
</evidence>
<dbReference type="SUPFAM" id="SSF103473">
    <property type="entry name" value="MFS general substrate transporter"/>
    <property type="match status" value="1"/>
</dbReference>
<feature type="transmembrane region" description="Helical" evidence="7">
    <location>
        <begin position="155"/>
        <end position="178"/>
    </location>
</feature>
<keyword evidence="5 7" id="KW-0472">Membrane</keyword>
<evidence type="ECO:0000256" key="5">
    <source>
        <dbReference type="ARBA" id="ARBA00023136"/>
    </source>
</evidence>
<evidence type="ECO:0000256" key="6">
    <source>
        <dbReference type="SAM" id="MobiDB-lite"/>
    </source>
</evidence>
<feature type="domain" description="Major facilitator superfamily (MFS) profile" evidence="8">
    <location>
        <begin position="27"/>
        <end position="211"/>
    </location>
</feature>
<dbReference type="GO" id="GO:0022857">
    <property type="term" value="F:transmembrane transporter activity"/>
    <property type="evidence" value="ECO:0007669"/>
    <property type="project" value="InterPro"/>
</dbReference>
<dbReference type="Gene3D" id="1.20.1250.20">
    <property type="entry name" value="MFS general substrate transporter like domains"/>
    <property type="match status" value="1"/>
</dbReference>
<feature type="region of interest" description="Disordered" evidence="6">
    <location>
        <begin position="1"/>
        <end position="24"/>
    </location>
</feature>
<evidence type="ECO:0000256" key="1">
    <source>
        <dbReference type="ARBA" id="ARBA00004651"/>
    </source>
</evidence>
<keyword evidence="2" id="KW-1003">Cell membrane</keyword>
<dbReference type="PANTHER" id="PTHR42688:SF1">
    <property type="entry name" value="BLR5212 PROTEIN"/>
    <property type="match status" value="1"/>
</dbReference>
<evidence type="ECO:0000313" key="10">
    <source>
        <dbReference type="Proteomes" id="UP000262172"/>
    </source>
</evidence>
<dbReference type="Pfam" id="PF07690">
    <property type="entry name" value="MFS_1"/>
    <property type="match status" value="1"/>
</dbReference>
<dbReference type="EMBL" id="QUAB01000018">
    <property type="protein sequence ID" value="REJ07244.1"/>
    <property type="molecule type" value="Genomic_DNA"/>
</dbReference>
<feature type="transmembrane region" description="Helical" evidence="7">
    <location>
        <begin position="36"/>
        <end position="56"/>
    </location>
</feature>
<dbReference type="Proteomes" id="UP000262172">
    <property type="component" value="Unassembled WGS sequence"/>
</dbReference>
<dbReference type="OrthoDB" id="9803985at2"/>
<feature type="transmembrane region" description="Helical" evidence="7">
    <location>
        <begin position="184"/>
        <end position="204"/>
    </location>
</feature>
<organism evidence="9 10">
    <name type="scientific">Microbacterium bovistercoris</name>
    <dbReference type="NCBI Taxonomy" id="2293570"/>
    <lineage>
        <taxon>Bacteria</taxon>
        <taxon>Bacillati</taxon>
        <taxon>Actinomycetota</taxon>
        <taxon>Actinomycetes</taxon>
        <taxon>Micrococcales</taxon>
        <taxon>Microbacteriaceae</taxon>
        <taxon>Microbacterium</taxon>
    </lineage>
</organism>
<evidence type="ECO:0000313" key="9">
    <source>
        <dbReference type="EMBL" id="REJ07244.1"/>
    </source>
</evidence>
<dbReference type="AlphaFoldDB" id="A0A371NW92"/>
<keyword evidence="3 7" id="KW-0812">Transmembrane</keyword>